<evidence type="ECO:0000256" key="1">
    <source>
        <dbReference type="SAM" id="SignalP"/>
    </source>
</evidence>
<evidence type="ECO:0000313" key="2">
    <source>
        <dbReference type="EMBL" id="ULT85178.1"/>
    </source>
</evidence>
<sequence>MRFLTLLISLLAILGMSLASSRRSGISQDYNDDFLASPMFKRHAGDYNCTITLLRHLDDVMDVMKTDRVKLPALVVNGTEMDFYFYSKDTVKTVRAAKGLSAKMISAKGKKFIMEGIAIFTESSEHMTNSYLTKMILEKEATSVSGLKITKIVKCTDAQCDKPEKLI</sequence>
<accession>A0AAE8ZVM6</accession>
<feature type="signal peptide" evidence="1">
    <location>
        <begin position="1"/>
        <end position="19"/>
    </location>
</feature>
<organism evidence="2 3">
    <name type="scientific">Caenorhabditis briggsae</name>
    <dbReference type="NCBI Taxonomy" id="6238"/>
    <lineage>
        <taxon>Eukaryota</taxon>
        <taxon>Metazoa</taxon>
        <taxon>Ecdysozoa</taxon>
        <taxon>Nematoda</taxon>
        <taxon>Chromadorea</taxon>
        <taxon>Rhabditida</taxon>
        <taxon>Rhabditina</taxon>
        <taxon>Rhabditomorpha</taxon>
        <taxon>Rhabditoidea</taxon>
        <taxon>Rhabditidae</taxon>
        <taxon>Peloderinae</taxon>
        <taxon>Caenorhabditis</taxon>
    </lineage>
</organism>
<dbReference type="Proteomes" id="UP000827892">
    <property type="component" value="Chromosome X"/>
</dbReference>
<keyword evidence="1" id="KW-0732">Signal</keyword>
<evidence type="ECO:0000313" key="3">
    <source>
        <dbReference type="Proteomes" id="UP000827892"/>
    </source>
</evidence>
<dbReference type="EMBL" id="CP090896">
    <property type="protein sequence ID" value="ULT85178.1"/>
    <property type="molecule type" value="Genomic_DNA"/>
</dbReference>
<reference evidence="2 3" key="1">
    <citation type="submission" date="2022-05" db="EMBL/GenBank/DDBJ databases">
        <title>Chromosome-level reference genomes for two strains of Caenorhabditis briggsae: an improved platform for comparative genomics.</title>
        <authorList>
            <person name="Stevens L."/>
            <person name="Andersen E.C."/>
        </authorList>
    </citation>
    <scope>NUCLEOTIDE SEQUENCE [LARGE SCALE GENOMIC DNA]</scope>
    <source>
        <strain evidence="2">QX1410_ONT</strain>
        <tissue evidence="2">Whole-organism</tissue>
    </source>
</reference>
<dbReference type="OMA" id="RNAMSIR"/>
<dbReference type="AlphaFoldDB" id="A0AAE8ZVM6"/>
<proteinExistence type="predicted"/>
<feature type="chain" id="PRO_5041954347" evidence="1">
    <location>
        <begin position="20"/>
        <end position="167"/>
    </location>
</feature>
<protein>
    <submittedName>
        <fullName evidence="2">Uncharacterized protein</fullName>
    </submittedName>
</protein>
<name>A0AAE8ZVM6_CAEBR</name>
<gene>
    <name evidence="2" type="ORF">L3Y34_013723</name>
</gene>